<name>A0A8T0GU10_CERPU</name>
<feature type="compositionally biased region" description="Polar residues" evidence="1">
    <location>
        <begin position="65"/>
        <end position="84"/>
    </location>
</feature>
<evidence type="ECO:0000313" key="3">
    <source>
        <dbReference type="EMBL" id="KAG0562047.1"/>
    </source>
</evidence>
<evidence type="ECO:0000313" key="4">
    <source>
        <dbReference type="Proteomes" id="UP000822688"/>
    </source>
</evidence>
<feature type="domain" description="DUF7950" evidence="2">
    <location>
        <begin position="518"/>
        <end position="658"/>
    </location>
</feature>
<reference evidence="3" key="1">
    <citation type="submission" date="2020-06" db="EMBL/GenBank/DDBJ databases">
        <title>WGS assembly of Ceratodon purpureus strain R40.</title>
        <authorList>
            <person name="Carey S.B."/>
            <person name="Jenkins J."/>
            <person name="Shu S."/>
            <person name="Lovell J.T."/>
            <person name="Sreedasyam A."/>
            <person name="Maumus F."/>
            <person name="Tiley G.P."/>
            <person name="Fernandez-Pozo N."/>
            <person name="Barry K."/>
            <person name="Chen C."/>
            <person name="Wang M."/>
            <person name="Lipzen A."/>
            <person name="Daum C."/>
            <person name="Saski C.A."/>
            <person name="Payton A.C."/>
            <person name="Mcbreen J.C."/>
            <person name="Conrad R.E."/>
            <person name="Kollar L.M."/>
            <person name="Olsson S."/>
            <person name="Huttunen S."/>
            <person name="Landis J.B."/>
            <person name="Wickett N.J."/>
            <person name="Johnson M.G."/>
            <person name="Rensing S.A."/>
            <person name="Grimwood J."/>
            <person name="Schmutz J."/>
            <person name="Mcdaniel S.F."/>
        </authorList>
    </citation>
    <scope>NUCLEOTIDE SEQUENCE</scope>
    <source>
        <strain evidence="3">R40</strain>
    </source>
</reference>
<dbReference type="Proteomes" id="UP000822688">
    <property type="component" value="Chromosome 9"/>
</dbReference>
<keyword evidence="4" id="KW-1185">Reference proteome</keyword>
<feature type="compositionally biased region" description="Polar residues" evidence="1">
    <location>
        <begin position="338"/>
        <end position="353"/>
    </location>
</feature>
<dbReference type="PANTHER" id="PTHR33595">
    <property type="entry name" value="VON WILLEBRAND FACTOR A DOMAIN PROTEIN"/>
    <property type="match status" value="1"/>
</dbReference>
<comment type="caution">
    <text evidence="3">The sequence shown here is derived from an EMBL/GenBank/DDBJ whole genome shotgun (WGS) entry which is preliminary data.</text>
</comment>
<evidence type="ECO:0000256" key="1">
    <source>
        <dbReference type="SAM" id="MobiDB-lite"/>
    </source>
</evidence>
<dbReference type="Pfam" id="PF25821">
    <property type="entry name" value="DUF7950"/>
    <property type="match status" value="1"/>
</dbReference>
<dbReference type="PANTHER" id="PTHR33595:SF7">
    <property type="entry name" value="OS12G0242500 PROTEIN"/>
    <property type="match status" value="1"/>
</dbReference>
<gene>
    <name evidence="3" type="ORF">KC19_9G113300</name>
</gene>
<sequence length="658" mass="70376">MRETPAGVYMSGSMMPTDQGGCMLVMHSGIPMYSTSGSKTDHIMSRYRPIAPKPVAKAENDQADTHSISSLSADNSTTRSSTEYRSGGNRSRKRPPDSSVPGKKGRGGAKSVGPKNLASEVNFKLTPIFSDRVAPGFGPGGLQRFKDSCEQSLQSGVSVSLSLSAKSPESYHDHAAFNNVHSTLRCGQEGSLRLNMGDVERDRGFMERAAASTPSLFPAEHGNAGLKKVSFLGYSTSFGAESEVCSGGLGNIPSLFTAEQTSMKRESFVGCPSGSTSFGTESEVCSVEEAADSKKENIVTLSLLPDTPSFVNTRQSSSTTAIPLLRSDIRWGSEKQAVPSSDLNTSLTMSSRGWGSDEEGNVGGHSGLESYAGRPYLERATETSQGDAGEQVVDANYLEQRHGGSSEAVMLTDELDRVLWVNSAFKRLNNERMSSRMQAIGPHIDPLGIRTHLATIAFQPPFPAFKCKALLWGFLKKFIMQEGGAHKSSNLPEVQAKVLSPPAKVIAPQPVRAIGSTIKVQSIVTVDPHAAPLTDGFESVQESLDKGDMPSVITDLKFRVRWVNTAYKRLVGQPKCSWLASTVGGSAEEDTKASLRIAGDVSLVCDASQLPVDIAAFSCRVGIQWNHQGDLSAMSVPSEVVRLDDGAAGSLYVWGFDV</sequence>
<feature type="region of interest" description="Disordered" evidence="1">
    <location>
        <begin position="56"/>
        <end position="115"/>
    </location>
</feature>
<proteinExistence type="predicted"/>
<evidence type="ECO:0000259" key="2">
    <source>
        <dbReference type="Pfam" id="PF25821"/>
    </source>
</evidence>
<protein>
    <recommendedName>
        <fullName evidence="2">DUF7950 domain-containing protein</fullName>
    </recommendedName>
</protein>
<organism evidence="3 4">
    <name type="scientific">Ceratodon purpureus</name>
    <name type="common">Fire moss</name>
    <name type="synonym">Dicranum purpureum</name>
    <dbReference type="NCBI Taxonomy" id="3225"/>
    <lineage>
        <taxon>Eukaryota</taxon>
        <taxon>Viridiplantae</taxon>
        <taxon>Streptophyta</taxon>
        <taxon>Embryophyta</taxon>
        <taxon>Bryophyta</taxon>
        <taxon>Bryophytina</taxon>
        <taxon>Bryopsida</taxon>
        <taxon>Dicranidae</taxon>
        <taxon>Pseudoditrichales</taxon>
        <taxon>Ditrichaceae</taxon>
        <taxon>Ceratodon</taxon>
    </lineage>
</organism>
<dbReference type="InterPro" id="IPR057710">
    <property type="entry name" value="DUF7950"/>
</dbReference>
<accession>A0A8T0GU10</accession>
<dbReference type="EMBL" id="CM026430">
    <property type="protein sequence ID" value="KAG0562047.1"/>
    <property type="molecule type" value="Genomic_DNA"/>
</dbReference>
<dbReference type="AlphaFoldDB" id="A0A8T0GU10"/>
<feature type="region of interest" description="Disordered" evidence="1">
    <location>
        <begin position="336"/>
        <end position="370"/>
    </location>
</feature>